<evidence type="ECO:0000313" key="3">
    <source>
        <dbReference type="EMBL" id="MYL97466.1"/>
    </source>
</evidence>
<protein>
    <recommendedName>
        <fullName evidence="2">Rap1a immunity protein domain-containing protein</fullName>
    </recommendedName>
</protein>
<evidence type="ECO:0000259" key="2">
    <source>
        <dbReference type="Pfam" id="PF18602"/>
    </source>
</evidence>
<keyword evidence="4" id="KW-1185">Reference proteome</keyword>
<dbReference type="Pfam" id="PF18602">
    <property type="entry name" value="Rap1a"/>
    <property type="match status" value="1"/>
</dbReference>
<dbReference type="EMBL" id="WVTD01000004">
    <property type="protein sequence ID" value="MYL97466.1"/>
    <property type="molecule type" value="Genomic_DNA"/>
</dbReference>
<keyword evidence="1" id="KW-0732">Signal</keyword>
<dbReference type="Proteomes" id="UP000465810">
    <property type="component" value="Unassembled WGS sequence"/>
</dbReference>
<feature type="chain" id="PRO_5030960660" description="Rap1a immunity protein domain-containing protein" evidence="1">
    <location>
        <begin position="28"/>
        <end position="128"/>
    </location>
</feature>
<reference evidence="3 4" key="1">
    <citation type="submission" date="2019-12" db="EMBL/GenBank/DDBJ databases">
        <authorList>
            <person name="Feng G."/>
            <person name="Zhu H."/>
        </authorList>
    </citation>
    <scope>NUCLEOTIDE SEQUENCE [LARGE SCALE GENOMIC DNA]</scope>
    <source>
        <strain evidence="3 4">FGD1</strain>
    </source>
</reference>
<dbReference type="AlphaFoldDB" id="A0A7X4GF64"/>
<accession>A0A7X4GF64</accession>
<dbReference type="Gene3D" id="1.10.890.40">
    <property type="match status" value="1"/>
</dbReference>
<sequence>MQMTCAKRAGLALAAALAGLAPATAGAAFYTGDELYRVCTAAKGDKAYIEQTYECIAYITGAVDAFSTARRVTKVRSCIPEGVTISRLRGATMAFLEENPKLRSEPASDLVFAATRKQWPCPKAAKKR</sequence>
<evidence type="ECO:0000313" key="4">
    <source>
        <dbReference type="Proteomes" id="UP000465810"/>
    </source>
</evidence>
<feature type="domain" description="Rap1a immunity protein" evidence="2">
    <location>
        <begin position="31"/>
        <end position="121"/>
    </location>
</feature>
<comment type="caution">
    <text evidence="3">The sequence shown here is derived from an EMBL/GenBank/DDBJ whole genome shotgun (WGS) entry which is preliminary data.</text>
</comment>
<proteinExistence type="predicted"/>
<name>A0A7X4GF64_9SPHN</name>
<evidence type="ECO:0000256" key="1">
    <source>
        <dbReference type="SAM" id="SignalP"/>
    </source>
</evidence>
<dbReference type="InterPro" id="IPR041238">
    <property type="entry name" value="Rap1a"/>
</dbReference>
<gene>
    <name evidence="3" type="ORF">GR702_06725</name>
</gene>
<organism evidence="3 4">
    <name type="scientific">Novosphingobium silvae</name>
    <dbReference type="NCBI Taxonomy" id="2692619"/>
    <lineage>
        <taxon>Bacteria</taxon>
        <taxon>Pseudomonadati</taxon>
        <taxon>Pseudomonadota</taxon>
        <taxon>Alphaproteobacteria</taxon>
        <taxon>Sphingomonadales</taxon>
        <taxon>Sphingomonadaceae</taxon>
        <taxon>Novosphingobium</taxon>
    </lineage>
</organism>
<feature type="signal peptide" evidence="1">
    <location>
        <begin position="1"/>
        <end position="27"/>
    </location>
</feature>